<keyword evidence="1" id="KW-0808">Transferase</keyword>
<evidence type="ECO:0000313" key="1">
    <source>
        <dbReference type="EMBL" id="OBV12272.1"/>
    </source>
</evidence>
<name>A0A1A7BLB1_9SPHN</name>
<comment type="caution">
    <text evidence="1">The sequence shown here is derived from an EMBL/GenBank/DDBJ whole genome shotgun (WGS) entry which is preliminary data.</text>
</comment>
<dbReference type="GO" id="GO:0008168">
    <property type="term" value="F:methyltransferase activity"/>
    <property type="evidence" value="ECO:0007669"/>
    <property type="project" value="UniProtKB-KW"/>
</dbReference>
<proteinExistence type="predicted"/>
<sequence>MSFDGARNKHLHLQVLTLAELFQGKRPDIPWVDASVAKAAKREDTGKQGTLL</sequence>
<protein>
    <submittedName>
        <fullName evidence="1">DNA methylase N-4/N-6</fullName>
    </submittedName>
</protein>
<keyword evidence="1" id="KW-0489">Methyltransferase</keyword>
<accession>A0A1A7BLB1</accession>
<gene>
    <name evidence="1" type="ORF">I603_0403</name>
</gene>
<keyword evidence="2" id="KW-1185">Reference proteome</keyword>
<dbReference type="Proteomes" id="UP000092484">
    <property type="component" value="Unassembled WGS sequence"/>
</dbReference>
<dbReference type="GO" id="GO:0032259">
    <property type="term" value="P:methylation"/>
    <property type="evidence" value="ECO:0007669"/>
    <property type="project" value="UniProtKB-KW"/>
</dbReference>
<evidence type="ECO:0000313" key="2">
    <source>
        <dbReference type="Proteomes" id="UP000092484"/>
    </source>
</evidence>
<reference evidence="1 2" key="1">
    <citation type="submission" date="2016-06" db="EMBL/GenBank/DDBJ databases">
        <title>Genome sequence of Porphyrobacter dokdonensis DSW-74.</title>
        <authorList>
            <person name="Kim J.F."/>
            <person name="Song J.Y."/>
        </authorList>
    </citation>
    <scope>NUCLEOTIDE SEQUENCE [LARGE SCALE GENOMIC DNA]</scope>
    <source>
        <strain evidence="1 2">DSW-74</strain>
    </source>
</reference>
<dbReference type="AlphaFoldDB" id="A0A1A7BLB1"/>
<organism evidence="1 2">
    <name type="scientific">Erythrobacter dokdonensis DSW-74</name>
    <dbReference type="NCBI Taxonomy" id="1300349"/>
    <lineage>
        <taxon>Bacteria</taxon>
        <taxon>Pseudomonadati</taxon>
        <taxon>Pseudomonadota</taxon>
        <taxon>Alphaproteobacteria</taxon>
        <taxon>Sphingomonadales</taxon>
        <taxon>Erythrobacteraceae</taxon>
        <taxon>Erythrobacter/Porphyrobacter group</taxon>
        <taxon>Erythrobacter</taxon>
    </lineage>
</organism>
<dbReference type="RefSeq" id="WP_157090848.1">
    <property type="nucleotide sequence ID" value="NZ_LZYB01000001.1"/>
</dbReference>
<dbReference type="EMBL" id="LZYB01000001">
    <property type="protein sequence ID" value="OBV12272.1"/>
    <property type="molecule type" value="Genomic_DNA"/>
</dbReference>